<feature type="compositionally biased region" description="Polar residues" evidence="1">
    <location>
        <begin position="77"/>
        <end position="86"/>
    </location>
</feature>
<feature type="compositionally biased region" description="Basic and acidic residues" evidence="1">
    <location>
        <begin position="1"/>
        <end position="13"/>
    </location>
</feature>
<accession>U6G5I4</accession>
<feature type="compositionally biased region" description="Low complexity" evidence="1">
    <location>
        <begin position="105"/>
        <end position="119"/>
    </location>
</feature>
<feature type="region of interest" description="Disordered" evidence="1">
    <location>
        <begin position="1"/>
        <end position="131"/>
    </location>
</feature>
<dbReference type="VEuPathDB" id="ToxoDB:EPH_0029490"/>
<sequence length="151" mass="17469">MRPRQESAKRRMDTATSEGGEGNRQRRGIQTGVPREPDLSRQRLILRAPDKSLRSGVEPAPDAGRPTCCSGRRSQKRFTNQASCTSKPKHRKQPTIPETQEQQKEQQQQQQKEQQQQQKELQKQQQEEGFVHEDAWRISELLNDESLGQRI</sequence>
<dbReference type="EMBL" id="HG689135">
    <property type="protein sequence ID" value="CDI73899.1"/>
    <property type="molecule type" value="Genomic_DNA"/>
</dbReference>
<dbReference type="Proteomes" id="UP000018201">
    <property type="component" value="Unassembled WGS sequence"/>
</dbReference>
<evidence type="ECO:0000256" key="1">
    <source>
        <dbReference type="SAM" id="MobiDB-lite"/>
    </source>
</evidence>
<name>U6G5I4_9EIME</name>
<feature type="compositionally biased region" description="Basic and acidic residues" evidence="1">
    <location>
        <begin position="120"/>
        <end position="131"/>
    </location>
</feature>
<evidence type="ECO:0000313" key="2">
    <source>
        <dbReference type="EMBL" id="CDI73899.1"/>
    </source>
</evidence>
<proteinExistence type="predicted"/>
<reference evidence="2" key="1">
    <citation type="submission" date="2013-10" db="EMBL/GenBank/DDBJ databases">
        <title>Genomic analysis of the causative agents of coccidiosis in chickens.</title>
        <authorList>
            <person name="Reid A.J."/>
            <person name="Blake D."/>
            <person name="Billington K."/>
            <person name="Browne H."/>
            <person name="Dunn M."/>
            <person name="Hung S."/>
            <person name="Kawahara F."/>
            <person name="Miranda-Saavedra D."/>
            <person name="Mourier T."/>
            <person name="Nagra H."/>
            <person name="Otto T.D."/>
            <person name="Rawlings N."/>
            <person name="Sanchez A."/>
            <person name="Sanders M."/>
            <person name="Subramaniam C."/>
            <person name="Tay Y."/>
            <person name="Dear P."/>
            <person name="Doerig C."/>
            <person name="Gruber A."/>
            <person name="Parkinson J."/>
            <person name="Shirley M."/>
            <person name="Wan K.L."/>
            <person name="Berriman M."/>
            <person name="Tomley F."/>
            <person name="Pain A."/>
        </authorList>
    </citation>
    <scope>NUCLEOTIDE SEQUENCE [LARGE SCALE GENOMIC DNA]</scope>
    <source>
        <strain evidence="2">Houghton</strain>
    </source>
</reference>
<dbReference type="AlphaFoldDB" id="U6G5I4"/>
<evidence type="ECO:0000313" key="3">
    <source>
        <dbReference type="Proteomes" id="UP000018201"/>
    </source>
</evidence>
<keyword evidence="3" id="KW-1185">Reference proteome</keyword>
<gene>
    <name evidence="2" type="ORF">EPH_0029490</name>
</gene>
<reference evidence="2" key="2">
    <citation type="submission" date="2013-10" db="EMBL/GenBank/DDBJ databases">
        <authorList>
            <person name="Aslett M."/>
        </authorList>
    </citation>
    <scope>NUCLEOTIDE SEQUENCE [LARGE SCALE GENOMIC DNA]</scope>
    <source>
        <strain evidence="2">Houghton</strain>
    </source>
</reference>
<organism evidence="2 3">
    <name type="scientific">Eimeria praecox</name>
    <dbReference type="NCBI Taxonomy" id="51316"/>
    <lineage>
        <taxon>Eukaryota</taxon>
        <taxon>Sar</taxon>
        <taxon>Alveolata</taxon>
        <taxon>Apicomplexa</taxon>
        <taxon>Conoidasida</taxon>
        <taxon>Coccidia</taxon>
        <taxon>Eucoccidiorida</taxon>
        <taxon>Eimeriorina</taxon>
        <taxon>Eimeriidae</taxon>
        <taxon>Eimeria</taxon>
    </lineage>
</organism>
<protein>
    <submittedName>
        <fullName evidence="2">Uncharacterized protein</fullName>
    </submittedName>
</protein>